<evidence type="ECO:0000313" key="10">
    <source>
        <dbReference type="Proteomes" id="UP001432180"/>
    </source>
</evidence>
<evidence type="ECO:0000256" key="3">
    <source>
        <dbReference type="ARBA" id="ARBA00022692"/>
    </source>
</evidence>
<gene>
    <name evidence="9" type="ORF">Thiowin_03971</name>
</gene>
<protein>
    <submittedName>
        <fullName evidence="9">Outer membrane-specific lipoprotein transporter subunit LolE</fullName>
    </submittedName>
</protein>
<dbReference type="Pfam" id="PF02687">
    <property type="entry name" value="FtsX"/>
    <property type="match status" value="2"/>
</dbReference>
<dbReference type="PANTHER" id="PTHR30287:SF1">
    <property type="entry name" value="INNER MEMBRANE PROTEIN"/>
    <property type="match status" value="1"/>
</dbReference>
<sequence length="853" mass="90542">MRPDQPAMSASPATAAAARLAAPRHNAWRLALRLLGRDWRGGDLGLLLAALVLTVAAVTAVGFFTDRIASAIDRQGSDLLAADLVIASSQPITEPVRARAAQSGLISAETLSFRSVVLAGEKTQLVQAKAVSPGYPLRGQLRVQHALNGPSETMTSGPAPGTAWVEAPLLHALGLSIGERLRLGEQPLRIDAIIAHEPDRGGGFAQFAPRVMMAAADLPATGLITPASRVDYRLLLAGEPAALRTFGDWAKSHLTPDAELQSAQDARPELASASERAARFLHLAALTTVLVAGAAVALASRRFVERQTDAVAVMRALGAPRGLLARLFAWRLLGLGLIASTLGCLLGYLGQQGLLLILGDWFGERLPPPSLRPLALGYGTGLIALAGFALPPLVQLARVPPLRVLRRDLGAPPASLALAMGAAVAALAALLFWLADDVDLALRVLGGTLAAIAALAGLGSLLVWGARIAARRARGIWRLGLAGIGRRPAQSVMQLCGFGIGLLALLLLAVVRVDLLRDWQASLPEGAPNRFLINIQPGEVEPLRAFFRDAGLDTSGLYPMVRGRLRAIGERLVDEETYDNARAERLARREFNLSFASDLQTDNRLMAGIWWPNDQAPAQFSVEEGIAETLNIALGDTLRFWVAGQEISGPVTSLREVRWDSFNVNFFVIAPPAALNDQPATWVTSFYLPPGRDGWIPELLERFPSVTVIDIDALLTEVRGVIDQGIRAVEYVFGFTLLAGLLVMITGIQASLGSRRAEQAVLRTLGAGRGPLLRAIMIEFTTLGLLAGLLASAFAALIGWLLATQVFDLAYGIDPWLWLLGVPGSALLIGLAGTLASWGPLVRPPLGALRAAG</sequence>
<keyword evidence="5 6" id="KW-0472">Membrane</keyword>
<keyword evidence="4 6" id="KW-1133">Transmembrane helix</keyword>
<feature type="transmembrane region" description="Helical" evidence="6">
    <location>
        <begin position="44"/>
        <end position="64"/>
    </location>
</feature>
<name>A0ABZ0SGX2_9GAMM</name>
<feature type="transmembrane region" description="Helical" evidence="6">
    <location>
        <begin position="815"/>
        <end position="836"/>
    </location>
</feature>
<keyword evidence="9" id="KW-0449">Lipoprotein</keyword>
<accession>A0ABZ0SGX2</accession>
<dbReference type="Pfam" id="PF12704">
    <property type="entry name" value="MacB_PCD"/>
    <property type="match status" value="1"/>
</dbReference>
<feature type="transmembrane region" description="Helical" evidence="6">
    <location>
        <begin position="447"/>
        <end position="470"/>
    </location>
</feature>
<feature type="domain" description="ABC3 transporter permease C-terminal" evidence="7">
    <location>
        <begin position="733"/>
        <end position="838"/>
    </location>
</feature>
<keyword evidence="3 6" id="KW-0812">Transmembrane</keyword>
<feature type="domain" description="MacB-like periplasmic core" evidence="8">
    <location>
        <begin position="46"/>
        <end position="219"/>
    </location>
</feature>
<feature type="transmembrane region" description="Helical" evidence="6">
    <location>
        <begin position="731"/>
        <end position="752"/>
    </location>
</feature>
<keyword evidence="10" id="KW-1185">Reference proteome</keyword>
<dbReference type="InterPro" id="IPR038766">
    <property type="entry name" value="Membrane_comp_ABC_pdt"/>
</dbReference>
<feature type="domain" description="ABC3 transporter permease C-terminal" evidence="7">
    <location>
        <begin position="284"/>
        <end position="386"/>
    </location>
</feature>
<evidence type="ECO:0000259" key="8">
    <source>
        <dbReference type="Pfam" id="PF12704"/>
    </source>
</evidence>
<dbReference type="Proteomes" id="UP001432180">
    <property type="component" value="Chromosome"/>
</dbReference>
<feature type="transmembrane region" description="Helical" evidence="6">
    <location>
        <begin position="491"/>
        <end position="511"/>
    </location>
</feature>
<reference evidence="9 10" key="1">
    <citation type="journal article" date="2023" name="Microorganisms">
        <title>Thiorhodovibrio frisius and Trv. litoralis spp. nov., Two Novel Members from a Clade of Fastidious Purple Sulfur Bacteria That Exhibit Unique Red-Shifted Light-Harvesting Capabilities.</title>
        <authorList>
            <person name="Methner A."/>
            <person name="Kuzyk S.B."/>
            <person name="Petersen J."/>
            <person name="Bauer S."/>
            <person name="Brinkmann H."/>
            <person name="Sichau K."/>
            <person name="Wanner G."/>
            <person name="Wolf J."/>
            <person name="Neumann-Schaal M."/>
            <person name="Henke P."/>
            <person name="Tank M."/>
            <person name="Sproer C."/>
            <person name="Bunk B."/>
            <person name="Overmann J."/>
        </authorList>
    </citation>
    <scope>NUCLEOTIDE SEQUENCE [LARGE SCALE GENOMIC DNA]</scope>
    <source>
        <strain evidence="9 10">DSM 6702</strain>
    </source>
</reference>
<proteinExistence type="predicted"/>
<evidence type="ECO:0000313" key="9">
    <source>
        <dbReference type="EMBL" id="WPL18880.1"/>
    </source>
</evidence>
<feature type="transmembrane region" description="Helical" evidence="6">
    <location>
        <begin position="370"/>
        <end position="394"/>
    </location>
</feature>
<evidence type="ECO:0000256" key="2">
    <source>
        <dbReference type="ARBA" id="ARBA00022475"/>
    </source>
</evidence>
<comment type="subcellular location">
    <subcellularLocation>
        <location evidence="1">Cell membrane</location>
        <topology evidence="1">Multi-pass membrane protein</topology>
    </subcellularLocation>
</comment>
<evidence type="ECO:0000259" key="7">
    <source>
        <dbReference type="Pfam" id="PF02687"/>
    </source>
</evidence>
<evidence type="ECO:0000256" key="6">
    <source>
        <dbReference type="SAM" id="Phobius"/>
    </source>
</evidence>
<dbReference type="InterPro" id="IPR025857">
    <property type="entry name" value="MacB_PCD"/>
</dbReference>
<dbReference type="InterPro" id="IPR003838">
    <property type="entry name" value="ABC3_permease_C"/>
</dbReference>
<feature type="transmembrane region" description="Helical" evidence="6">
    <location>
        <begin position="772"/>
        <end position="803"/>
    </location>
</feature>
<feature type="transmembrane region" description="Helical" evidence="6">
    <location>
        <begin position="280"/>
        <end position="299"/>
    </location>
</feature>
<evidence type="ECO:0000256" key="5">
    <source>
        <dbReference type="ARBA" id="ARBA00023136"/>
    </source>
</evidence>
<organism evidence="9 10">
    <name type="scientific">Thiorhodovibrio winogradskyi</name>
    <dbReference type="NCBI Taxonomy" id="77007"/>
    <lineage>
        <taxon>Bacteria</taxon>
        <taxon>Pseudomonadati</taxon>
        <taxon>Pseudomonadota</taxon>
        <taxon>Gammaproteobacteria</taxon>
        <taxon>Chromatiales</taxon>
        <taxon>Chromatiaceae</taxon>
        <taxon>Thiorhodovibrio</taxon>
    </lineage>
</organism>
<feature type="transmembrane region" description="Helical" evidence="6">
    <location>
        <begin position="415"/>
        <end position="435"/>
    </location>
</feature>
<evidence type="ECO:0000256" key="1">
    <source>
        <dbReference type="ARBA" id="ARBA00004651"/>
    </source>
</evidence>
<feature type="transmembrane region" description="Helical" evidence="6">
    <location>
        <begin position="328"/>
        <end position="350"/>
    </location>
</feature>
<dbReference type="EMBL" id="CP121472">
    <property type="protein sequence ID" value="WPL18880.1"/>
    <property type="molecule type" value="Genomic_DNA"/>
</dbReference>
<dbReference type="PANTHER" id="PTHR30287">
    <property type="entry name" value="MEMBRANE COMPONENT OF PREDICTED ABC SUPERFAMILY METABOLITE UPTAKE TRANSPORTER"/>
    <property type="match status" value="1"/>
</dbReference>
<evidence type="ECO:0000256" key="4">
    <source>
        <dbReference type="ARBA" id="ARBA00022989"/>
    </source>
</evidence>
<keyword evidence="2" id="KW-1003">Cell membrane</keyword>